<protein>
    <recommendedName>
        <fullName evidence="1">NAD(P)-binding domain-containing protein</fullName>
    </recommendedName>
</protein>
<sequence>MPTYVLTGVEGKVSSIAASYALTLAQPTDTLIFTSPCPAFIPRPLFEACTASSAHVRILMVSYNDPANLARAFSGADVVAFVSSPNYLAGAARRAQHRNVIEAAQRARIRRIVYMSLVGAESGETDDGAAALAVARDHAFTERLVRESGLVWNVQRNCLFVDSVAPVPVATDKTTAEPEEIQKKWKHAALVAREDCGRVLGALLMGKGEPNKVYIVAGP</sequence>
<dbReference type="EMBL" id="KZ678402">
    <property type="protein sequence ID" value="PSR94008.1"/>
    <property type="molecule type" value="Genomic_DNA"/>
</dbReference>
<gene>
    <name evidence="2" type="ORF">BD289DRAFT_347214</name>
</gene>
<dbReference type="InterPro" id="IPR016040">
    <property type="entry name" value="NAD(P)-bd_dom"/>
</dbReference>
<dbReference type="Gene3D" id="3.40.50.720">
    <property type="entry name" value="NAD(P)-binding Rossmann-like Domain"/>
    <property type="match status" value="1"/>
</dbReference>
<dbReference type="SUPFAM" id="SSF51735">
    <property type="entry name" value="NAD(P)-binding Rossmann-fold domains"/>
    <property type="match status" value="1"/>
</dbReference>
<feature type="domain" description="NAD(P)-binding" evidence="1">
    <location>
        <begin position="52"/>
        <end position="162"/>
    </location>
</feature>
<evidence type="ECO:0000313" key="3">
    <source>
        <dbReference type="Proteomes" id="UP000241462"/>
    </source>
</evidence>
<organism evidence="2 3">
    <name type="scientific">Coniella lustricola</name>
    <dbReference type="NCBI Taxonomy" id="2025994"/>
    <lineage>
        <taxon>Eukaryota</taxon>
        <taxon>Fungi</taxon>
        <taxon>Dikarya</taxon>
        <taxon>Ascomycota</taxon>
        <taxon>Pezizomycotina</taxon>
        <taxon>Sordariomycetes</taxon>
        <taxon>Sordariomycetidae</taxon>
        <taxon>Diaporthales</taxon>
        <taxon>Schizoparmaceae</taxon>
        <taxon>Coniella</taxon>
    </lineage>
</organism>
<dbReference type="Proteomes" id="UP000241462">
    <property type="component" value="Unassembled WGS sequence"/>
</dbReference>
<evidence type="ECO:0000313" key="2">
    <source>
        <dbReference type="EMBL" id="PSR94008.1"/>
    </source>
</evidence>
<accession>A0A2T3AEB9</accession>
<dbReference type="STRING" id="2025994.A0A2T3AEB9"/>
<dbReference type="AlphaFoldDB" id="A0A2T3AEB9"/>
<dbReference type="InterPro" id="IPR051604">
    <property type="entry name" value="Ergot_Alk_Oxidoreductase"/>
</dbReference>
<dbReference type="InParanoid" id="A0A2T3AEB9"/>
<evidence type="ECO:0000259" key="1">
    <source>
        <dbReference type="Pfam" id="PF13460"/>
    </source>
</evidence>
<feature type="non-terminal residue" evidence="2">
    <location>
        <position position="219"/>
    </location>
</feature>
<name>A0A2T3AEB9_9PEZI</name>
<dbReference type="OrthoDB" id="419598at2759"/>
<dbReference type="Pfam" id="PF13460">
    <property type="entry name" value="NAD_binding_10"/>
    <property type="match status" value="1"/>
</dbReference>
<dbReference type="InterPro" id="IPR036291">
    <property type="entry name" value="NAD(P)-bd_dom_sf"/>
</dbReference>
<proteinExistence type="predicted"/>
<dbReference type="PANTHER" id="PTHR43162">
    <property type="match status" value="1"/>
</dbReference>
<keyword evidence="3" id="KW-1185">Reference proteome</keyword>
<dbReference type="PANTHER" id="PTHR43162:SF1">
    <property type="entry name" value="PRESTALK A DIFFERENTIATION PROTEIN A"/>
    <property type="match status" value="1"/>
</dbReference>
<reference evidence="2 3" key="1">
    <citation type="journal article" date="2018" name="Mycol. Prog.">
        <title>Coniella lustricola, a new species from submerged detritus.</title>
        <authorList>
            <person name="Raudabaugh D.B."/>
            <person name="Iturriaga T."/>
            <person name="Carver A."/>
            <person name="Mondo S."/>
            <person name="Pangilinan J."/>
            <person name="Lipzen A."/>
            <person name="He G."/>
            <person name="Amirebrahimi M."/>
            <person name="Grigoriev I.V."/>
            <person name="Miller A.N."/>
        </authorList>
    </citation>
    <scope>NUCLEOTIDE SEQUENCE [LARGE SCALE GENOMIC DNA]</scope>
    <source>
        <strain evidence="2 3">B22-T-1</strain>
    </source>
</reference>